<reference evidence="11 12" key="1">
    <citation type="journal article" date="2021" name="J. Hered.">
        <title>A chromosome-level genome assembly of the parasitoid wasp, Cotesia glomerata (Hymenoptera: Braconidae).</title>
        <authorList>
            <person name="Pinto B.J."/>
            <person name="Weis J.J."/>
            <person name="Gamble T."/>
            <person name="Ode P.J."/>
            <person name="Paul R."/>
            <person name="Zaspel J.M."/>
        </authorList>
    </citation>
    <scope>NUCLEOTIDE SEQUENCE [LARGE SCALE GENOMIC DNA]</scope>
    <source>
        <strain evidence="11">CgM1</strain>
    </source>
</reference>
<feature type="domain" description="Kri1-like C-terminal" evidence="10">
    <location>
        <begin position="496"/>
        <end position="581"/>
    </location>
</feature>
<feature type="transmembrane region" description="Helical" evidence="9">
    <location>
        <begin position="806"/>
        <end position="825"/>
    </location>
</feature>
<feature type="compositionally biased region" description="Acidic residues" evidence="8">
    <location>
        <begin position="271"/>
        <end position="283"/>
    </location>
</feature>
<evidence type="ECO:0000256" key="8">
    <source>
        <dbReference type="SAM" id="MobiDB-lite"/>
    </source>
</evidence>
<feature type="compositionally biased region" description="Basic and acidic residues" evidence="8">
    <location>
        <begin position="738"/>
        <end position="756"/>
    </location>
</feature>
<proteinExistence type="inferred from homology"/>
<organism evidence="11 12">
    <name type="scientific">Cotesia glomerata</name>
    <name type="common">Lepidopteran parasitic wasp</name>
    <name type="synonym">Apanteles glomeratus</name>
    <dbReference type="NCBI Taxonomy" id="32391"/>
    <lineage>
        <taxon>Eukaryota</taxon>
        <taxon>Metazoa</taxon>
        <taxon>Ecdysozoa</taxon>
        <taxon>Arthropoda</taxon>
        <taxon>Hexapoda</taxon>
        <taxon>Insecta</taxon>
        <taxon>Pterygota</taxon>
        <taxon>Neoptera</taxon>
        <taxon>Endopterygota</taxon>
        <taxon>Hymenoptera</taxon>
        <taxon>Apocrita</taxon>
        <taxon>Ichneumonoidea</taxon>
        <taxon>Braconidae</taxon>
        <taxon>Microgastrinae</taxon>
        <taxon>Cotesia</taxon>
    </lineage>
</organism>
<dbReference type="PANTHER" id="PTHR14490">
    <property type="entry name" value="ZINC FINGER, ZZ TYPE"/>
    <property type="match status" value="1"/>
</dbReference>
<dbReference type="Pfam" id="PF12936">
    <property type="entry name" value="Kri1_C"/>
    <property type="match status" value="1"/>
</dbReference>
<feature type="region of interest" description="Disordered" evidence="8">
    <location>
        <begin position="248"/>
        <end position="290"/>
    </location>
</feature>
<dbReference type="PANTHER" id="PTHR14490:SF5">
    <property type="entry name" value="PROTEIN KRI1 HOMOLOG"/>
    <property type="match status" value="1"/>
</dbReference>
<gene>
    <name evidence="11" type="ORF">KQX54_005263</name>
</gene>
<feature type="compositionally biased region" description="Basic and acidic residues" evidence="8">
    <location>
        <begin position="261"/>
        <end position="270"/>
    </location>
</feature>
<keyword evidence="12" id="KW-1185">Reference proteome</keyword>
<evidence type="ECO:0000256" key="6">
    <source>
        <dbReference type="ARBA" id="ARBA00022989"/>
    </source>
</evidence>
<feature type="transmembrane region" description="Helical" evidence="9">
    <location>
        <begin position="932"/>
        <end position="951"/>
    </location>
</feature>
<evidence type="ECO:0000256" key="3">
    <source>
        <dbReference type="ARBA" id="ARBA00017294"/>
    </source>
</evidence>
<comment type="subcellular location">
    <subcellularLocation>
        <location evidence="1">Cell membrane</location>
        <topology evidence="1">Multi-pass membrane protein</topology>
    </subcellularLocation>
</comment>
<dbReference type="InterPro" id="IPR024626">
    <property type="entry name" value="Kri1-like_C"/>
</dbReference>
<protein>
    <recommendedName>
        <fullName evidence="3">Protein KRI1 homolog</fullName>
    </recommendedName>
</protein>
<feature type="region of interest" description="Disordered" evidence="8">
    <location>
        <begin position="606"/>
        <end position="781"/>
    </location>
</feature>
<dbReference type="AlphaFoldDB" id="A0AAV7ICN5"/>
<feature type="compositionally biased region" description="Acidic residues" evidence="8">
    <location>
        <begin position="248"/>
        <end position="260"/>
    </location>
</feature>
<feature type="region of interest" description="Disordered" evidence="8">
    <location>
        <begin position="97"/>
        <end position="120"/>
    </location>
</feature>
<feature type="compositionally biased region" description="Basic residues" evidence="8">
    <location>
        <begin position="613"/>
        <end position="622"/>
    </location>
</feature>
<dbReference type="GO" id="GO:0030686">
    <property type="term" value="C:90S preribosome"/>
    <property type="evidence" value="ECO:0007669"/>
    <property type="project" value="TreeGrafter"/>
</dbReference>
<dbReference type="GO" id="GO:0005886">
    <property type="term" value="C:plasma membrane"/>
    <property type="evidence" value="ECO:0007669"/>
    <property type="project" value="UniProtKB-SubCell"/>
</dbReference>
<dbReference type="GO" id="GO:0000447">
    <property type="term" value="P:endonucleolytic cleavage in ITS1 to separate SSU-rRNA from 5.8S rRNA and LSU-rRNA from tricistronic rRNA transcript (SSU-rRNA, 5.8S rRNA, LSU-rRNA)"/>
    <property type="evidence" value="ECO:0007669"/>
    <property type="project" value="TreeGrafter"/>
</dbReference>
<keyword evidence="7 9" id="KW-0472">Membrane</keyword>
<sequence length="1145" mass="134827">MQKLFDDDDVEETKFQVNKNYARNYEKWRTKEEIHKFKAKYGDDFKGSGDDTSSSEDDEDAHLLTDEIDKQIFKTLAYLKKKDPKIYDSNVEFFPPAKAEDAEEGSSNQNEKKKKTEKNEKMTLRDYERKILVENGGIFSDDEDIEVKPKTKLPYVEEERQLLESIKNVANNIDDIEDDDLLKKKSKTSAEKEEEEEAYKLWLMGQPAEVDDEDKKELKPLRDYWTDPNLDANEKFLRDYVMGNMFSELDDQADDSDKEDDYANRLHDDQDLSEDEEQIENQEEFEHKYNFRFEEPDPEFIKRYPRIVSDSMRKKDTRRAEKRADVKKRKEQEKLQEEEERKRYNALKRKEILDRLTRLRDVTGNKDINIEKYGKFLEEDYDPEEYDKLMQNDYGEDYYNQDVDEDAKPEFSDIDEELEIEKSWDDYYPTEENAQEDTSEAYCEDPDFVMDADYDANKKAAEEITFKRKRRKRSKFAELMAKKKQEYNPAKDGSFKDFIVKNYALDYEDKVGDNTFRFKYRQVTPNDYGLTVEEIMMADDKELNKWCSLKKALEYKDENTEQRLARIYKQKSLNENFKRKVLTSLYKPFEEEVDEEIKKELVNGENADDGEKKKKRKRKKGKKNNEASDGKNNQAVEGKIMEVNGTDEKNDKNVAKGEEEVKNKKKKKKKLVVKEEVDDKAEVIEKKDEVVNEKKKKKKKEKESEVAKVNEEKGTSEEINVAKGKKKRKMDNLQNGEFDTKEPQAKKAKDGSDENINKGQKKKKKKNENIPKPTKPHNPIASLSDERLKAYGLNPLIVKMWKPKSLIDTLVPIYILHVLFCHGVIQHPNINKSKINYSFLWSIVSTILYCACFISVFWLRINPSWYSEGPKVTYMILIIAVFFTMNVNSVVSWIYKNEILILNSKLMKSDELLKNLGVSINIQREFALSMKFAVGWFIYSFYINAVAIIWYDKSFGLLNVFMTVFTFHHGFHVNCIVDLTFFLLIIHMKARFEGINKFLSDLFNLQSKNLLQNVEAYHKWAISRQTNFENDFTLTFRNINMSSWVLIALLKFFSVNYACAEAINEWNKTGEIIHMLEIDSEDSKFQREIQKFSIQILQNPLKFTPCGFLDLDYYFIKDFAGSVMAELVLLIQTTSSDNSSSQRKD</sequence>
<dbReference type="Pfam" id="PF05178">
    <property type="entry name" value="Kri1"/>
    <property type="match status" value="1"/>
</dbReference>
<evidence type="ECO:0000256" key="7">
    <source>
        <dbReference type="ARBA" id="ARBA00023136"/>
    </source>
</evidence>
<comment type="caution">
    <text evidence="11">The sequence shown here is derived from an EMBL/GenBank/DDBJ whole genome shotgun (WGS) entry which is preliminary data.</text>
</comment>
<evidence type="ECO:0000256" key="5">
    <source>
        <dbReference type="ARBA" id="ARBA00022692"/>
    </source>
</evidence>
<evidence type="ECO:0000256" key="2">
    <source>
        <dbReference type="ARBA" id="ARBA00007473"/>
    </source>
</evidence>
<evidence type="ECO:0000256" key="4">
    <source>
        <dbReference type="ARBA" id="ARBA00022475"/>
    </source>
</evidence>
<dbReference type="InterPro" id="IPR013604">
    <property type="entry name" value="7TM_chemorcpt"/>
</dbReference>
<dbReference type="Pfam" id="PF08395">
    <property type="entry name" value="7tm_7"/>
    <property type="match status" value="1"/>
</dbReference>
<feature type="transmembrane region" description="Helical" evidence="9">
    <location>
        <begin position="971"/>
        <end position="988"/>
    </location>
</feature>
<evidence type="ECO:0000313" key="12">
    <source>
        <dbReference type="Proteomes" id="UP000826195"/>
    </source>
</evidence>
<feature type="transmembrane region" description="Helical" evidence="9">
    <location>
        <begin position="837"/>
        <end position="861"/>
    </location>
</feature>
<evidence type="ECO:0000259" key="10">
    <source>
        <dbReference type="Pfam" id="PF12936"/>
    </source>
</evidence>
<comment type="similarity">
    <text evidence="2">Belongs to the KRI1 family.</text>
</comment>
<accession>A0AAV7ICN5</accession>
<evidence type="ECO:0000256" key="1">
    <source>
        <dbReference type="ARBA" id="ARBA00004651"/>
    </source>
</evidence>
<dbReference type="Proteomes" id="UP000826195">
    <property type="component" value="Unassembled WGS sequence"/>
</dbReference>
<feature type="region of interest" description="Disordered" evidence="8">
    <location>
        <begin position="311"/>
        <end position="341"/>
    </location>
</feature>
<evidence type="ECO:0000313" key="11">
    <source>
        <dbReference type="EMBL" id="KAH0549032.1"/>
    </source>
</evidence>
<dbReference type="GO" id="GO:0050909">
    <property type="term" value="P:sensory perception of taste"/>
    <property type="evidence" value="ECO:0007669"/>
    <property type="project" value="InterPro"/>
</dbReference>
<keyword evidence="5 9" id="KW-0812">Transmembrane</keyword>
<feature type="compositionally biased region" description="Basic and acidic residues" evidence="8">
    <location>
        <begin position="701"/>
        <end position="716"/>
    </location>
</feature>
<feature type="compositionally biased region" description="Basic and acidic residues" evidence="8">
    <location>
        <begin position="646"/>
        <end position="662"/>
    </location>
</feature>
<evidence type="ECO:0000256" key="9">
    <source>
        <dbReference type="SAM" id="Phobius"/>
    </source>
</evidence>
<keyword evidence="4" id="KW-1003">Cell membrane</keyword>
<name>A0AAV7ICN5_COTGL</name>
<feature type="compositionally biased region" description="Acidic residues" evidence="8">
    <location>
        <begin position="433"/>
        <end position="442"/>
    </location>
</feature>
<feature type="compositionally biased region" description="Basic and acidic residues" evidence="8">
    <location>
        <begin position="672"/>
        <end position="693"/>
    </location>
</feature>
<dbReference type="EMBL" id="JAHXZJ010001864">
    <property type="protein sequence ID" value="KAH0549032.1"/>
    <property type="molecule type" value="Genomic_DNA"/>
</dbReference>
<feature type="transmembrane region" description="Helical" evidence="9">
    <location>
        <begin position="873"/>
        <end position="895"/>
    </location>
</feature>
<dbReference type="GO" id="GO:0005730">
    <property type="term" value="C:nucleolus"/>
    <property type="evidence" value="ECO:0007669"/>
    <property type="project" value="TreeGrafter"/>
</dbReference>
<keyword evidence="6 9" id="KW-1133">Transmembrane helix</keyword>
<feature type="region of interest" description="Disordered" evidence="8">
    <location>
        <begin position="422"/>
        <end position="442"/>
    </location>
</feature>
<dbReference type="InterPro" id="IPR018034">
    <property type="entry name" value="Kri1"/>
</dbReference>
<feature type="region of interest" description="Disordered" evidence="8">
    <location>
        <begin position="41"/>
        <end position="62"/>
    </location>
</feature>